<name>A0A937X335_9BACT</name>
<dbReference type="PANTHER" id="PTHR40094:SF1">
    <property type="entry name" value="UBIQUITIN DOMAIN-CONTAINING PROTEIN"/>
    <property type="match status" value="1"/>
</dbReference>
<evidence type="ECO:0000313" key="4">
    <source>
        <dbReference type="Proteomes" id="UP000703893"/>
    </source>
</evidence>
<gene>
    <name evidence="3" type="ORF">FJZ00_07915</name>
</gene>
<dbReference type="PANTHER" id="PTHR40094">
    <property type="entry name" value="ALPHA-2-MACROGLOBULIN HOMOLOG"/>
    <property type="match status" value="1"/>
</dbReference>
<feature type="non-terminal residue" evidence="3">
    <location>
        <position position="771"/>
    </location>
</feature>
<dbReference type="InterPro" id="IPR051802">
    <property type="entry name" value="YfhM-like"/>
</dbReference>
<dbReference type="GO" id="GO:0004866">
    <property type="term" value="F:endopeptidase inhibitor activity"/>
    <property type="evidence" value="ECO:0007669"/>
    <property type="project" value="InterPro"/>
</dbReference>
<dbReference type="InterPro" id="IPR001599">
    <property type="entry name" value="Macroglobln_a2"/>
</dbReference>
<comment type="caution">
    <text evidence="3">The sequence shown here is derived from an EMBL/GenBank/DDBJ whole genome shotgun (WGS) entry which is preliminary data.</text>
</comment>
<dbReference type="SMART" id="SM01419">
    <property type="entry name" value="Thiol-ester_cl"/>
    <property type="match status" value="1"/>
</dbReference>
<evidence type="ECO:0000256" key="1">
    <source>
        <dbReference type="SAM" id="MobiDB-lite"/>
    </source>
</evidence>
<dbReference type="InterPro" id="IPR008930">
    <property type="entry name" value="Terpenoid_cyclase/PrenylTrfase"/>
</dbReference>
<evidence type="ECO:0000313" key="3">
    <source>
        <dbReference type="EMBL" id="MBM3275064.1"/>
    </source>
</evidence>
<dbReference type="Gene3D" id="1.50.10.20">
    <property type="match status" value="1"/>
</dbReference>
<organism evidence="3 4">
    <name type="scientific">Candidatus Tanganyikabacteria bacterium</name>
    <dbReference type="NCBI Taxonomy" id="2961651"/>
    <lineage>
        <taxon>Bacteria</taxon>
        <taxon>Bacillati</taxon>
        <taxon>Candidatus Sericytochromatia</taxon>
        <taxon>Candidatus Tanganyikabacteria</taxon>
    </lineage>
</organism>
<reference evidence="3 4" key="1">
    <citation type="submission" date="2019-03" db="EMBL/GenBank/DDBJ databases">
        <title>Lake Tanganyika Metagenome-Assembled Genomes (MAGs).</title>
        <authorList>
            <person name="Tran P."/>
        </authorList>
    </citation>
    <scope>NUCLEOTIDE SEQUENCE [LARGE SCALE GENOMIC DNA]</scope>
    <source>
        <strain evidence="3">K_DeepCast_65m_m2_236</strain>
    </source>
</reference>
<dbReference type="AlphaFoldDB" id="A0A937X335"/>
<accession>A0A937X335</accession>
<evidence type="ECO:0000259" key="2">
    <source>
        <dbReference type="SMART" id="SM01360"/>
    </source>
</evidence>
<dbReference type="Pfam" id="PF00207">
    <property type="entry name" value="A2M"/>
    <property type="match status" value="1"/>
</dbReference>
<dbReference type="Pfam" id="PF17973">
    <property type="entry name" value="bMG10"/>
    <property type="match status" value="1"/>
</dbReference>
<dbReference type="Proteomes" id="UP000703893">
    <property type="component" value="Unassembled WGS sequence"/>
</dbReference>
<dbReference type="EMBL" id="VGJX01000428">
    <property type="protein sequence ID" value="MBM3275064.1"/>
    <property type="molecule type" value="Genomic_DNA"/>
</dbReference>
<sequence>SQSAIGRVEEKAKREADEDARADRPAGGEAQAKAPEALRSNFAETAFFQPHLESGPDGAVSLTFEVPDSVTAWNVWIHAITSDLKGASLRKDARSVKDLMVRPYMPRFIREGDMAELQVVVNNATSKPMSGQVSLEILDPDTNASILGEFGLGAGVTRAFTAGANGSGKVTFPIAAPKRVRAAAFKVVARAGDDSDGELRPLPVLPGRMHLAQSRFVTLRDAEKRTLTFDDMKAGGDPSLIHDSLVVTVDAQLFYQVLEALPYLINYPYECTEQTMNRFVSTGIVTSVYDKFPAVAKMAREFAKRETVLATWGLDADPNRKLTLEESPWLEVARGAGKGGDQGLAKVLDPRSAKATREAALAKLRQAQLPSGAFPWFAGGPPSPYITLYLMHGFAKAAEFEVEVPRDAVRRGWNYLADEVRRDMKHAFAHDCCWEFLTFVNYVASSYPDATWTGDALTPKERQQILDFSFKHWKRHSPYLKGYLALTLKRMGRAKDAQLVWDSVMDSARTTRDEGTSWAPEDRAWLWYNDSIETHAFALRTLTELEPKDSRRDGLVQWILLNKKLNHWKSTRATAEVIYSLVHYLKAENQLGIPEHISVAVGPRKQDFHFDPDKYTGKKNQVVVQGPDVDSKTMHTVNVAKTTQGFAFASATWNYSTEKLPDADRGDLLAVNRKYFLREQKGLEWVLRPLAAGSKVAIGDQVEVHLSIRSRHQAEYVHLRDPRPAGFEPDNQISKWKWNLGLAWYEEIRDSGTNFFFEGLPQGEYTLKYRL</sequence>
<dbReference type="InterPro" id="IPR047565">
    <property type="entry name" value="Alpha-macroglob_thiol-ester_cl"/>
</dbReference>
<dbReference type="SUPFAM" id="SSF48239">
    <property type="entry name" value="Terpenoid cyclases/Protein prenyltransferases"/>
    <property type="match status" value="1"/>
</dbReference>
<feature type="domain" description="Alpha-2-macroglobulin" evidence="2">
    <location>
        <begin position="45"/>
        <end position="135"/>
    </location>
</feature>
<proteinExistence type="predicted"/>
<dbReference type="SMART" id="SM01360">
    <property type="entry name" value="A2M"/>
    <property type="match status" value="1"/>
</dbReference>
<protein>
    <recommendedName>
        <fullName evidence="2">Alpha-2-macroglobulin domain-containing protein</fullName>
    </recommendedName>
</protein>
<feature type="compositionally biased region" description="Basic and acidic residues" evidence="1">
    <location>
        <begin position="7"/>
        <end position="26"/>
    </location>
</feature>
<dbReference type="InterPro" id="IPR041246">
    <property type="entry name" value="Bact_MG10"/>
</dbReference>
<feature type="non-terminal residue" evidence="3">
    <location>
        <position position="1"/>
    </location>
</feature>
<feature type="region of interest" description="Disordered" evidence="1">
    <location>
        <begin position="1"/>
        <end position="35"/>
    </location>
</feature>